<keyword evidence="10 11" id="KW-0472">Membrane</keyword>
<dbReference type="SUPFAM" id="SSF55874">
    <property type="entry name" value="ATPase domain of HSP90 chaperone/DNA topoisomerase II/histidine kinase"/>
    <property type="match status" value="1"/>
</dbReference>
<dbReference type="SUPFAM" id="SSF47384">
    <property type="entry name" value="Homodimeric domain of signal transducing histidine kinase"/>
    <property type="match status" value="1"/>
</dbReference>
<evidence type="ECO:0000313" key="14">
    <source>
        <dbReference type="EMBL" id="GAA3578605.1"/>
    </source>
</evidence>
<dbReference type="InterPro" id="IPR003661">
    <property type="entry name" value="HisK_dim/P_dom"/>
</dbReference>
<evidence type="ECO:0000313" key="15">
    <source>
        <dbReference type="Proteomes" id="UP001500630"/>
    </source>
</evidence>
<keyword evidence="15" id="KW-1185">Reference proteome</keyword>
<dbReference type="PANTHER" id="PTHR45436:SF5">
    <property type="entry name" value="SENSOR HISTIDINE KINASE TRCS"/>
    <property type="match status" value="1"/>
</dbReference>
<evidence type="ECO:0000256" key="10">
    <source>
        <dbReference type="ARBA" id="ARBA00023136"/>
    </source>
</evidence>
<accession>A0ABP6YCZ7</accession>
<dbReference type="InterPro" id="IPR003660">
    <property type="entry name" value="HAMP_dom"/>
</dbReference>
<dbReference type="RefSeq" id="WP_345568563.1">
    <property type="nucleotide sequence ID" value="NZ_BAABDQ010000018.1"/>
</dbReference>
<dbReference type="PRINTS" id="PR00344">
    <property type="entry name" value="BCTRLSENSOR"/>
</dbReference>
<keyword evidence="6 11" id="KW-0812">Transmembrane</keyword>
<feature type="domain" description="HAMP" evidence="13">
    <location>
        <begin position="188"/>
        <end position="241"/>
    </location>
</feature>
<gene>
    <name evidence="14" type="ORF">GCM10022419_070080</name>
</gene>
<organism evidence="14 15">
    <name type="scientific">Nonomuraea rosea</name>
    <dbReference type="NCBI Taxonomy" id="638574"/>
    <lineage>
        <taxon>Bacteria</taxon>
        <taxon>Bacillati</taxon>
        <taxon>Actinomycetota</taxon>
        <taxon>Actinomycetes</taxon>
        <taxon>Streptosporangiales</taxon>
        <taxon>Streptosporangiaceae</taxon>
        <taxon>Nonomuraea</taxon>
    </lineage>
</organism>
<feature type="domain" description="Histidine kinase" evidence="12">
    <location>
        <begin position="249"/>
        <end position="469"/>
    </location>
</feature>
<dbReference type="Pfam" id="PF00512">
    <property type="entry name" value="HisKA"/>
    <property type="match status" value="1"/>
</dbReference>
<dbReference type="Pfam" id="PF02518">
    <property type="entry name" value="HATPase_c"/>
    <property type="match status" value="1"/>
</dbReference>
<comment type="caution">
    <text evidence="14">The sequence shown here is derived from an EMBL/GenBank/DDBJ whole genome shotgun (WGS) entry which is preliminary data.</text>
</comment>
<dbReference type="PROSITE" id="PS50109">
    <property type="entry name" value="HIS_KIN"/>
    <property type="match status" value="1"/>
</dbReference>
<dbReference type="PANTHER" id="PTHR45436">
    <property type="entry name" value="SENSOR HISTIDINE KINASE YKOH"/>
    <property type="match status" value="1"/>
</dbReference>
<dbReference type="Proteomes" id="UP001500630">
    <property type="component" value="Unassembled WGS sequence"/>
</dbReference>
<dbReference type="SMART" id="SM00387">
    <property type="entry name" value="HATPase_c"/>
    <property type="match status" value="1"/>
</dbReference>
<evidence type="ECO:0000259" key="13">
    <source>
        <dbReference type="PROSITE" id="PS50885"/>
    </source>
</evidence>
<keyword evidence="9" id="KW-0902">Two-component regulatory system</keyword>
<sequence>MRRGLRDRVGGMSLQNRLAFFAGVAVCLLCLVFSFLFLNVAHHAATLKLIDEVTADGELAAYYLEHGERVDPLPTIPPDLIRPVQVVDPRGRVVAASSDLRGKPAMSRLVPQPPRRTATTVVCGHVLAPGRCDIVVAQRVRRGDGEWTVYAAAPAVPFYVHPWLPALLLAGMVVFTGGAALGARYLVSRSLAPVAAVQRRLDDIRNTDPSGRVPVPEARSEIHFLAGSVNHCLNRLERALEEQRRFSTDASHELRTPIAAMRVQIEDALMAPDDTDVATLSNAVLPSLDRLEAVASGLLVLSGLDRGAGEQLQPVDLAEVASMAQGGRSWTKTVVDNLAPGVLVSGQPSRLRELVARLLDNAERHADTTITLTVRRDYERLAQDGGFASGTAVLEVADDGDGIPPDQRESIFERFARLDSARSRDAGGFGLGLPIARLIAESHGGSLTAQEPAPGARGARFLLYLPLSSPPGQR</sequence>
<keyword evidence="8 11" id="KW-1133">Transmembrane helix</keyword>
<evidence type="ECO:0000259" key="12">
    <source>
        <dbReference type="PROSITE" id="PS50109"/>
    </source>
</evidence>
<evidence type="ECO:0000256" key="2">
    <source>
        <dbReference type="ARBA" id="ARBA00004236"/>
    </source>
</evidence>
<dbReference type="Gene3D" id="3.30.565.10">
    <property type="entry name" value="Histidine kinase-like ATPase, C-terminal domain"/>
    <property type="match status" value="1"/>
</dbReference>
<dbReference type="SMART" id="SM00304">
    <property type="entry name" value="HAMP"/>
    <property type="match status" value="1"/>
</dbReference>
<feature type="transmembrane region" description="Helical" evidence="11">
    <location>
        <begin position="20"/>
        <end position="41"/>
    </location>
</feature>
<keyword evidence="5" id="KW-0808">Transferase</keyword>
<evidence type="ECO:0000256" key="6">
    <source>
        <dbReference type="ARBA" id="ARBA00022692"/>
    </source>
</evidence>
<evidence type="ECO:0000256" key="4">
    <source>
        <dbReference type="ARBA" id="ARBA00022553"/>
    </source>
</evidence>
<comment type="subcellular location">
    <subcellularLocation>
        <location evidence="2">Cell membrane</location>
    </subcellularLocation>
</comment>
<dbReference type="EC" id="2.7.13.3" evidence="3"/>
<keyword evidence="4" id="KW-0597">Phosphoprotein</keyword>
<comment type="catalytic activity">
    <reaction evidence="1">
        <text>ATP + protein L-histidine = ADP + protein N-phospho-L-histidine.</text>
        <dbReference type="EC" id="2.7.13.3"/>
    </reaction>
</comment>
<dbReference type="CDD" id="cd00082">
    <property type="entry name" value="HisKA"/>
    <property type="match status" value="1"/>
</dbReference>
<dbReference type="Gene3D" id="1.10.287.130">
    <property type="match status" value="1"/>
</dbReference>
<evidence type="ECO:0000256" key="5">
    <source>
        <dbReference type="ARBA" id="ARBA00022679"/>
    </source>
</evidence>
<dbReference type="SMART" id="SM00388">
    <property type="entry name" value="HisKA"/>
    <property type="match status" value="1"/>
</dbReference>
<keyword evidence="7 14" id="KW-0418">Kinase</keyword>
<dbReference type="GO" id="GO:0016301">
    <property type="term" value="F:kinase activity"/>
    <property type="evidence" value="ECO:0007669"/>
    <property type="project" value="UniProtKB-KW"/>
</dbReference>
<dbReference type="InterPro" id="IPR005467">
    <property type="entry name" value="His_kinase_dom"/>
</dbReference>
<name>A0ABP6YCZ7_9ACTN</name>
<reference evidence="15" key="1">
    <citation type="journal article" date="2019" name="Int. J. Syst. Evol. Microbiol.">
        <title>The Global Catalogue of Microorganisms (GCM) 10K type strain sequencing project: providing services to taxonomists for standard genome sequencing and annotation.</title>
        <authorList>
            <consortium name="The Broad Institute Genomics Platform"/>
            <consortium name="The Broad Institute Genome Sequencing Center for Infectious Disease"/>
            <person name="Wu L."/>
            <person name="Ma J."/>
        </authorList>
    </citation>
    <scope>NUCLEOTIDE SEQUENCE [LARGE SCALE GENOMIC DNA]</scope>
    <source>
        <strain evidence="15">JCM 17326</strain>
    </source>
</reference>
<dbReference type="InterPro" id="IPR036097">
    <property type="entry name" value="HisK_dim/P_sf"/>
</dbReference>
<evidence type="ECO:0000256" key="7">
    <source>
        <dbReference type="ARBA" id="ARBA00022777"/>
    </source>
</evidence>
<evidence type="ECO:0000256" key="3">
    <source>
        <dbReference type="ARBA" id="ARBA00012438"/>
    </source>
</evidence>
<dbReference type="CDD" id="cd00075">
    <property type="entry name" value="HATPase"/>
    <property type="match status" value="1"/>
</dbReference>
<dbReference type="InterPro" id="IPR050428">
    <property type="entry name" value="TCS_sensor_his_kinase"/>
</dbReference>
<protein>
    <recommendedName>
        <fullName evidence="3">histidine kinase</fullName>
        <ecNumber evidence="3">2.7.13.3</ecNumber>
    </recommendedName>
</protein>
<evidence type="ECO:0000256" key="8">
    <source>
        <dbReference type="ARBA" id="ARBA00022989"/>
    </source>
</evidence>
<dbReference type="InterPro" id="IPR003594">
    <property type="entry name" value="HATPase_dom"/>
</dbReference>
<dbReference type="PROSITE" id="PS50885">
    <property type="entry name" value="HAMP"/>
    <property type="match status" value="1"/>
</dbReference>
<evidence type="ECO:0000256" key="9">
    <source>
        <dbReference type="ARBA" id="ARBA00023012"/>
    </source>
</evidence>
<evidence type="ECO:0000256" key="11">
    <source>
        <dbReference type="SAM" id="Phobius"/>
    </source>
</evidence>
<dbReference type="EMBL" id="BAABDQ010000018">
    <property type="protein sequence ID" value="GAA3578605.1"/>
    <property type="molecule type" value="Genomic_DNA"/>
</dbReference>
<dbReference type="InterPro" id="IPR036890">
    <property type="entry name" value="HATPase_C_sf"/>
</dbReference>
<evidence type="ECO:0000256" key="1">
    <source>
        <dbReference type="ARBA" id="ARBA00000085"/>
    </source>
</evidence>
<dbReference type="InterPro" id="IPR004358">
    <property type="entry name" value="Sig_transdc_His_kin-like_C"/>
</dbReference>
<proteinExistence type="predicted"/>